<keyword evidence="5" id="KW-1185">Reference proteome</keyword>
<feature type="domain" description="Insertion element IS402-like" evidence="3">
    <location>
        <begin position="25"/>
        <end position="97"/>
    </location>
</feature>
<dbReference type="PANTHER" id="PTHR30007">
    <property type="entry name" value="PHP DOMAIN PROTEIN"/>
    <property type="match status" value="1"/>
</dbReference>
<dbReference type="GO" id="GO:0003677">
    <property type="term" value="F:DNA binding"/>
    <property type="evidence" value="ECO:0007669"/>
    <property type="project" value="InterPro"/>
</dbReference>
<protein>
    <submittedName>
        <fullName evidence="4">Transposase, IS4 family</fullName>
    </submittedName>
</protein>
<dbReference type="GO" id="GO:0006313">
    <property type="term" value="P:DNA transposition"/>
    <property type="evidence" value="ECO:0007669"/>
    <property type="project" value="InterPro"/>
</dbReference>
<dbReference type="InterPro" id="IPR002559">
    <property type="entry name" value="Transposase_11"/>
</dbReference>
<dbReference type="InterPro" id="IPR025161">
    <property type="entry name" value="IS402-like_dom"/>
</dbReference>
<dbReference type="PANTHER" id="PTHR30007:SF0">
    <property type="entry name" value="TRANSPOSASE"/>
    <property type="match status" value="1"/>
</dbReference>
<comment type="caution">
    <text evidence="4">The sequence shown here is derived from an EMBL/GenBank/DDBJ whole genome shotgun (WGS) entry which is preliminary data.</text>
</comment>
<dbReference type="GO" id="GO:0004803">
    <property type="term" value="F:transposase activity"/>
    <property type="evidence" value="ECO:0007669"/>
    <property type="project" value="InterPro"/>
</dbReference>
<dbReference type="RefSeq" id="WP_242422496.1">
    <property type="nucleotide sequence ID" value="NZ_JYFN01000019.1"/>
</dbReference>
<name>A0A0D8BF52_9ACTN</name>
<feature type="domain" description="Transposase IS4-like" evidence="2">
    <location>
        <begin position="114"/>
        <end position="263"/>
    </location>
</feature>
<feature type="region of interest" description="Disordered" evidence="1">
    <location>
        <begin position="113"/>
        <end position="139"/>
    </location>
</feature>
<evidence type="ECO:0000313" key="4">
    <source>
        <dbReference type="EMBL" id="KJE22893.1"/>
    </source>
</evidence>
<proteinExistence type="predicted"/>
<dbReference type="EMBL" id="JYFN01000019">
    <property type="protein sequence ID" value="KJE22893.1"/>
    <property type="molecule type" value="Genomic_DNA"/>
</dbReference>
<evidence type="ECO:0000313" key="5">
    <source>
        <dbReference type="Proteomes" id="UP000032545"/>
    </source>
</evidence>
<dbReference type="AlphaFoldDB" id="A0A0D8BF52"/>
<dbReference type="Pfam" id="PF01609">
    <property type="entry name" value="DDE_Tnp_1"/>
    <property type="match status" value="1"/>
</dbReference>
<dbReference type="Proteomes" id="UP000032545">
    <property type="component" value="Unassembled WGS sequence"/>
</dbReference>
<reference evidence="5" key="1">
    <citation type="submission" date="2015-02" db="EMBL/GenBank/DDBJ databases">
        <title>Draft Genome of Frankia sp. CpI1-S.</title>
        <authorList>
            <person name="Oshone R.T."/>
            <person name="Ngom M."/>
            <person name="Ghodhbane-Gtari F."/>
            <person name="Gtari M."/>
            <person name="Morris K."/>
            <person name="Thomas K."/>
            <person name="Sen A."/>
            <person name="Tisa L.S."/>
        </authorList>
    </citation>
    <scope>NUCLEOTIDE SEQUENCE [LARGE SCALE GENOMIC DNA]</scope>
    <source>
        <strain evidence="5">CpI1-S</strain>
    </source>
</reference>
<organism evidence="4 5">
    <name type="scientific">Frankia torreyi</name>
    <dbReference type="NCBI Taxonomy" id="1856"/>
    <lineage>
        <taxon>Bacteria</taxon>
        <taxon>Bacillati</taxon>
        <taxon>Actinomycetota</taxon>
        <taxon>Actinomycetes</taxon>
        <taxon>Frankiales</taxon>
        <taxon>Frankiaceae</taxon>
        <taxon>Frankia</taxon>
    </lineage>
</organism>
<gene>
    <name evidence="4" type="ORF">FF36_02872</name>
</gene>
<dbReference type="NCBIfam" id="NF033580">
    <property type="entry name" value="transpos_IS5_3"/>
    <property type="match status" value="1"/>
</dbReference>
<sequence>MVGFGWGCWRQGLVMARTHHYPSDLTDAEWAQIEPELPAPSKDGRHEAHPRREIVNAILYVARNSCSWRALPSDFPPWETVYGFFRRWRKDGTAVRINAALRRKVRLFEGRDPEPSAGVVDSQSVKGAPTVGRDSRGYDAGKKVNGRKRFVAVDTLGLLLAVLVRPASVQDRDGGRPLLVDLYFDCPSTRYVFADGGFAGGFADWAGTVLRTTVDIVRKPAGQRGFSPLPKRWVVERTLAWVTSWRRLARDYERRPDSSESFVYWAMIGIMARRLARHHEADDDRFRKGDRELPGAKTINI</sequence>
<evidence type="ECO:0000256" key="1">
    <source>
        <dbReference type="SAM" id="MobiDB-lite"/>
    </source>
</evidence>
<dbReference type="PATRIC" id="fig|1502723.3.peg.2004"/>
<evidence type="ECO:0000259" key="3">
    <source>
        <dbReference type="Pfam" id="PF13340"/>
    </source>
</evidence>
<accession>A0A0D8BF52</accession>
<dbReference type="Pfam" id="PF13340">
    <property type="entry name" value="DUF4096"/>
    <property type="match status" value="1"/>
</dbReference>
<evidence type="ECO:0000259" key="2">
    <source>
        <dbReference type="Pfam" id="PF01609"/>
    </source>
</evidence>
<reference evidence="4 5" key="2">
    <citation type="journal article" date="2016" name="Genome Announc.">
        <title>Permanent Draft Genome Sequences for Two Variants of Frankia sp. Strain CpI1, the First Frankia Strain Isolated from Root Nodules of Comptonia peregrina.</title>
        <authorList>
            <person name="Oshone R."/>
            <person name="Hurst S.G.IV."/>
            <person name="Abebe-Akele F."/>
            <person name="Simpson S."/>
            <person name="Morris K."/>
            <person name="Thomas W.K."/>
            <person name="Tisa L.S."/>
        </authorList>
    </citation>
    <scope>NUCLEOTIDE SEQUENCE [LARGE SCALE GENOMIC DNA]</scope>
    <source>
        <strain evidence="5">CpI1-S</strain>
    </source>
</reference>